<sequence>SCLSNSITIAALGSVFNSAHHGVFFVEVESTHMKTREVEHPTIHSGHTSVTRSEKSSELPVINFASSALL</sequence>
<dbReference type="EMBL" id="JAATIQ010000016">
    <property type="protein sequence ID" value="KAF4400658.1"/>
    <property type="molecule type" value="Genomic_DNA"/>
</dbReference>
<dbReference type="AlphaFoldDB" id="A0A7J6I0Z1"/>
<gene>
    <name evidence="1" type="ORF">F8388_005420</name>
    <name evidence="2" type="ORF">G4B88_023066</name>
</gene>
<dbReference type="Proteomes" id="UP000583929">
    <property type="component" value="Unassembled WGS sequence"/>
</dbReference>
<name>A0A7J6I0Z1_CANSA</name>
<organism evidence="2 4">
    <name type="scientific">Cannabis sativa</name>
    <name type="common">Hemp</name>
    <name type="synonym">Marijuana</name>
    <dbReference type="NCBI Taxonomy" id="3483"/>
    <lineage>
        <taxon>Eukaryota</taxon>
        <taxon>Viridiplantae</taxon>
        <taxon>Streptophyta</taxon>
        <taxon>Embryophyta</taxon>
        <taxon>Tracheophyta</taxon>
        <taxon>Spermatophyta</taxon>
        <taxon>Magnoliopsida</taxon>
        <taxon>eudicotyledons</taxon>
        <taxon>Gunneridae</taxon>
        <taxon>Pentapetalae</taxon>
        <taxon>rosids</taxon>
        <taxon>fabids</taxon>
        <taxon>Rosales</taxon>
        <taxon>Cannabaceae</taxon>
        <taxon>Cannabis</taxon>
    </lineage>
</organism>
<evidence type="ECO:0000313" key="4">
    <source>
        <dbReference type="Proteomes" id="UP000583929"/>
    </source>
</evidence>
<reference evidence="3 4" key="1">
    <citation type="journal article" date="2020" name="bioRxiv">
        <title>Sequence and annotation of 42 cannabis genomes reveals extensive copy number variation in cannabinoid synthesis and pathogen resistance genes.</title>
        <authorList>
            <person name="Mckernan K.J."/>
            <person name="Helbert Y."/>
            <person name="Kane L.T."/>
            <person name="Ebling H."/>
            <person name="Zhang L."/>
            <person name="Liu B."/>
            <person name="Eaton Z."/>
            <person name="Mclaughlin S."/>
            <person name="Kingan S."/>
            <person name="Baybayan P."/>
            <person name="Concepcion G."/>
            <person name="Jordan M."/>
            <person name="Riva A."/>
            <person name="Barbazuk W."/>
            <person name="Harkins T."/>
        </authorList>
    </citation>
    <scope>NUCLEOTIDE SEQUENCE [LARGE SCALE GENOMIC DNA]</scope>
    <source>
        <strain evidence="3 4">cv. Jamaican Lion 4</strain>
        <strain evidence="2">Father</strain>
        <strain evidence="1">Mother</strain>
        <tissue evidence="2">Leaf</tissue>
    </source>
</reference>
<keyword evidence="4" id="KW-1185">Reference proteome</keyword>
<proteinExistence type="predicted"/>
<accession>A0A7J6I0Z1</accession>
<evidence type="ECO:0000313" key="1">
    <source>
        <dbReference type="EMBL" id="KAF4391655.1"/>
    </source>
</evidence>
<dbReference type="Proteomes" id="UP000525078">
    <property type="component" value="Unassembled WGS sequence"/>
</dbReference>
<comment type="caution">
    <text evidence="2">The sequence shown here is derived from an EMBL/GenBank/DDBJ whole genome shotgun (WGS) entry which is preliminary data.</text>
</comment>
<evidence type="ECO:0000313" key="2">
    <source>
        <dbReference type="EMBL" id="KAF4400658.1"/>
    </source>
</evidence>
<protein>
    <submittedName>
        <fullName evidence="2">Uncharacterized protein</fullName>
    </submittedName>
</protein>
<feature type="non-terminal residue" evidence="2">
    <location>
        <position position="70"/>
    </location>
</feature>
<evidence type="ECO:0000313" key="3">
    <source>
        <dbReference type="Proteomes" id="UP000525078"/>
    </source>
</evidence>
<dbReference type="EMBL" id="JAATIP010000022">
    <property type="protein sequence ID" value="KAF4391655.1"/>
    <property type="molecule type" value="Genomic_DNA"/>
</dbReference>